<organism evidence="2 3">
    <name type="scientific">Runella rosea</name>
    <dbReference type="NCBI Taxonomy" id="2259595"/>
    <lineage>
        <taxon>Bacteria</taxon>
        <taxon>Pseudomonadati</taxon>
        <taxon>Bacteroidota</taxon>
        <taxon>Cytophagia</taxon>
        <taxon>Cytophagales</taxon>
        <taxon>Spirosomataceae</taxon>
        <taxon>Runella</taxon>
    </lineage>
</organism>
<gene>
    <name evidence="2" type="ORF">DR864_27425</name>
</gene>
<reference evidence="2 3" key="1">
    <citation type="submission" date="2018-07" db="EMBL/GenBank/DDBJ databases">
        <title>Genome sequencing of Runella.</title>
        <authorList>
            <person name="Baek M.-G."/>
            <person name="Yi H."/>
        </authorList>
    </citation>
    <scope>NUCLEOTIDE SEQUENCE [LARGE SCALE GENOMIC DNA]</scope>
    <source>
        <strain evidence="2 3">HYN0085</strain>
    </source>
</reference>
<evidence type="ECO:0000313" key="2">
    <source>
        <dbReference type="EMBL" id="AXE21205.1"/>
    </source>
</evidence>
<dbReference type="Pfam" id="PF00533">
    <property type="entry name" value="BRCT"/>
    <property type="match status" value="1"/>
</dbReference>
<feature type="domain" description="BRCT" evidence="1">
    <location>
        <begin position="228"/>
        <end position="311"/>
    </location>
</feature>
<dbReference type="InterPro" id="IPR036420">
    <property type="entry name" value="BRCT_dom_sf"/>
</dbReference>
<name>A0A344TRD4_9BACT</name>
<proteinExistence type="predicted"/>
<keyword evidence="3" id="KW-1185">Reference proteome</keyword>
<dbReference type="KEGG" id="run:DR864_27425"/>
<dbReference type="CDD" id="cd17748">
    <property type="entry name" value="BRCT_DNA_ligase_like"/>
    <property type="match status" value="1"/>
</dbReference>
<protein>
    <recommendedName>
        <fullName evidence="1">BRCT domain-containing protein</fullName>
    </recommendedName>
</protein>
<evidence type="ECO:0000313" key="3">
    <source>
        <dbReference type="Proteomes" id="UP000251993"/>
    </source>
</evidence>
<dbReference type="SUPFAM" id="SSF52113">
    <property type="entry name" value="BRCT domain"/>
    <property type="match status" value="1"/>
</dbReference>
<dbReference type="OrthoDB" id="9776650at2"/>
<dbReference type="InterPro" id="IPR001357">
    <property type="entry name" value="BRCT_dom"/>
</dbReference>
<evidence type="ECO:0000259" key="1">
    <source>
        <dbReference type="PROSITE" id="PS50172"/>
    </source>
</evidence>
<dbReference type="AlphaFoldDB" id="A0A344TRD4"/>
<dbReference type="PROSITE" id="PS50172">
    <property type="entry name" value="BRCT"/>
    <property type="match status" value="1"/>
</dbReference>
<dbReference type="Proteomes" id="UP000251993">
    <property type="component" value="Chromosome"/>
</dbReference>
<sequence>MSKILTRKTSLLKMNTAKFDKFDSKSYMNFCSPAIVEKDLNNLYGLIQGIKADGAINDSETEYLKKWAYEVGAYHGRSPYKDICQCIERITEDGIIDKEEIDDLEWLCEQFLNTSNPYYNLITSGIQQLSGILSGIEADGDINDSEIQFLKDYADSNEFLRNTWPYDSVLEIVHNIIEDRDLTNDYRQKLQEIIKSTSIMESATPSNRDVLTAMDASNAVLIKLPESTFCITGNSPKYTRREIAEMIELYGGFVQDSVSAKLHYLVVCDQKNACWAFASYGRKIEKVKELQRKGKNVEVIYEEDLYMVIESFKGNS</sequence>
<dbReference type="EMBL" id="CP030850">
    <property type="protein sequence ID" value="AXE21205.1"/>
    <property type="molecule type" value="Genomic_DNA"/>
</dbReference>
<dbReference type="Gene3D" id="3.40.50.10190">
    <property type="entry name" value="BRCT domain"/>
    <property type="match status" value="1"/>
</dbReference>
<accession>A0A344TRD4</accession>